<evidence type="ECO:0000256" key="2">
    <source>
        <dbReference type="ARBA" id="ARBA00022771"/>
    </source>
</evidence>
<evidence type="ECO:0000256" key="6">
    <source>
        <dbReference type="ARBA" id="ARBA00023163"/>
    </source>
</evidence>
<dbReference type="PANTHER" id="PTHR31992:SF193">
    <property type="entry name" value="DOF ZINC FINGER PROTEIN DOF3.6"/>
    <property type="match status" value="1"/>
</dbReference>
<dbReference type="InterPro" id="IPR003851">
    <property type="entry name" value="Znf_Dof"/>
</dbReference>
<evidence type="ECO:0000256" key="4">
    <source>
        <dbReference type="ARBA" id="ARBA00023015"/>
    </source>
</evidence>
<keyword evidence="1 9" id="KW-0479">Metal-binding</keyword>
<evidence type="ECO:0000256" key="5">
    <source>
        <dbReference type="ARBA" id="ARBA00023125"/>
    </source>
</evidence>
<protein>
    <recommendedName>
        <fullName evidence="9">Dof zinc finger protein</fullName>
    </recommendedName>
</protein>
<comment type="subcellular location">
    <subcellularLocation>
        <location evidence="8 9">Nucleus</location>
    </subcellularLocation>
</comment>
<keyword evidence="6 9" id="KW-0804">Transcription</keyword>
<reference evidence="12 13" key="1">
    <citation type="submission" date="2021-09" db="EMBL/GenBank/DDBJ databases">
        <title>Genomic insights and catalytic innovation underlie evolution of tropane alkaloids biosynthesis.</title>
        <authorList>
            <person name="Wang Y.-J."/>
            <person name="Tian T."/>
            <person name="Huang J.-P."/>
            <person name="Huang S.-X."/>
        </authorList>
    </citation>
    <scope>NUCLEOTIDE SEQUENCE [LARGE SCALE GENOMIC DNA]</scope>
    <source>
        <strain evidence="12">KIB-2018</strain>
        <tissue evidence="12">Leaf</tissue>
    </source>
</reference>
<feature type="domain" description="Dof-type" evidence="11">
    <location>
        <begin position="73"/>
        <end position="127"/>
    </location>
</feature>
<evidence type="ECO:0000259" key="11">
    <source>
        <dbReference type="PROSITE" id="PS50884"/>
    </source>
</evidence>
<evidence type="ECO:0000256" key="8">
    <source>
        <dbReference type="PROSITE-ProRule" id="PRU00071"/>
    </source>
</evidence>
<evidence type="ECO:0000313" key="12">
    <source>
        <dbReference type="EMBL" id="KAJ8750524.1"/>
    </source>
</evidence>
<keyword evidence="7 8" id="KW-0539">Nucleus</keyword>
<dbReference type="PROSITE" id="PS01361">
    <property type="entry name" value="ZF_DOF_1"/>
    <property type="match status" value="1"/>
</dbReference>
<dbReference type="PROSITE" id="PS50884">
    <property type="entry name" value="ZF_DOF_2"/>
    <property type="match status" value="1"/>
</dbReference>
<dbReference type="GO" id="GO:0003677">
    <property type="term" value="F:DNA binding"/>
    <property type="evidence" value="ECO:0007669"/>
    <property type="project" value="UniProtKB-UniRule"/>
</dbReference>
<dbReference type="InterPro" id="IPR045174">
    <property type="entry name" value="Dof"/>
</dbReference>
<feature type="region of interest" description="Disordered" evidence="10">
    <location>
        <begin position="27"/>
        <end position="55"/>
    </location>
</feature>
<evidence type="ECO:0000256" key="7">
    <source>
        <dbReference type="ARBA" id="ARBA00023242"/>
    </source>
</evidence>
<evidence type="ECO:0000256" key="3">
    <source>
        <dbReference type="ARBA" id="ARBA00022833"/>
    </source>
</evidence>
<proteinExistence type="predicted"/>
<accession>A0AAV8SER5</accession>
<comment type="caution">
    <text evidence="12">The sequence shown here is derived from an EMBL/GenBank/DDBJ whole genome shotgun (WGS) entry which is preliminary data.</text>
</comment>
<dbReference type="GO" id="GO:0005634">
    <property type="term" value="C:nucleus"/>
    <property type="evidence" value="ECO:0007669"/>
    <property type="project" value="UniProtKB-SubCell"/>
</dbReference>
<dbReference type="Proteomes" id="UP001159364">
    <property type="component" value="Linkage Group LG11"/>
</dbReference>
<organism evidence="12 13">
    <name type="scientific">Erythroxylum novogranatense</name>
    <dbReference type="NCBI Taxonomy" id="1862640"/>
    <lineage>
        <taxon>Eukaryota</taxon>
        <taxon>Viridiplantae</taxon>
        <taxon>Streptophyta</taxon>
        <taxon>Embryophyta</taxon>
        <taxon>Tracheophyta</taxon>
        <taxon>Spermatophyta</taxon>
        <taxon>Magnoliopsida</taxon>
        <taxon>eudicotyledons</taxon>
        <taxon>Gunneridae</taxon>
        <taxon>Pentapetalae</taxon>
        <taxon>rosids</taxon>
        <taxon>fabids</taxon>
        <taxon>Malpighiales</taxon>
        <taxon>Erythroxylaceae</taxon>
        <taxon>Erythroxylum</taxon>
    </lineage>
</organism>
<evidence type="ECO:0000256" key="10">
    <source>
        <dbReference type="SAM" id="MobiDB-lite"/>
    </source>
</evidence>
<evidence type="ECO:0000256" key="9">
    <source>
        <dbReference type="RuleBase" id="RU369094"/>
    </source>
</evidence>
<name>A0AAV8SER5_9ROSI</name>
<dbReference type="AlphaFoldDB" id="A0AAV8SER5"/>
<sequence length="324" mass="34910">MVFSSVPVYLDPPNWQQQPNQQLAANHESPLLPPLPPPPHVGGGGGGRAGSIRPGSMADRARLANLPQPEVALKCPRCDSSNTKFCYYNNYSLSQPRHFCKTCRRYWTRGGALRNVPVGGGCRRNKKNRSQSSSKSAASGERQVGSRSSNSTDVISSENIIGHSTHQQSTQLPLMILHNLTESGAGNFRLNFGEIQGQIGGTNGANGQTDMGFQLGSNPGMSSGILSAGETQQLGLVDPPSTGLYPFHSNSVEQSSSVVGETHLLRPMNPSSRVSHWANVKMEHNEGLSLARPFLALPENNQFWSGNMWTDLSGFNASSSSHFL</sequence>
<dbReference type="PANTHER" id="PTHR31992">
    <property type="entry name" value="DOF ZINC FINGER PROTEIN DOF1.4-RELATED"/>
    <property type="match status" value="1"/>
</dbReference>
<comment type="function">
    <text evidence="9">Transcription factor that binds specifically to a 5'-AA[AG]G-3' consensus core sequence.</text>
</comment>
<evidence type="ECO:0000256" key="1">
    <source>
        <dbReference type="ARBA" id="ARBA00022723"/>
    </source>
</evidence>
<feature type="compositionally biased region" description="Low complexity" evidence="10">
    <location>
        <begin position="130"/>
        <end position="139"/>
    </location>
</feature>
<keyword evidence="4 9" id="KW-0805">Transcription regulation</keyword>
<keyword evidence="2 8" id="KW-0863">Zinc-finger</keyword>
<keyword evidence="5 8" id="KW-0238">DNA-binding</keyword>
<dbReference type="Pfam" id="PF02701">
    <property type="entry name" value="Zn_ribbon_Dof"/>
    <property type="match status" value="1"/>
</dbReference>
<keyword evidence="3 9" id="KW-0862">Zinc</keyword>
<dbReference type="GO" id="GO:0003700">
    <property type="term" value="F:DNA-binding transcription factor activity"/>
    <property type="evidence" value="ECO:0007669"/>
    <property type="project" value="UniProtKB-UniRule"/>
</dbReference>
<dbReference type="GO" id="GO:0008270">
    <property type="term" value="F:zinc ion binding"/>
    <property type="evidence" value="ECO:0007669"/>
    <property type="project" value="UniProtKB-KW"/>
</dbReference>
<dbReference type="EMBL" id="JAIWQS010000011">
    <property type="protein sequence ID" value="KAJ8750524.1"/>
    <property type="molecule type" value="Genomic_DNA"/>
</dbReference>
<feature type="region of interest" description="Disordered" evidence="10">
    <location>
        <begin position="118"/>
        <end position="153"/>
    </location>
</feature>
<gene>
    <name evidence="12" type="ORF">K2173_015676</name>
</gene>
<evidence type="ECO:0000313" key="13">
    <source>
        <dbReference type="Proteomes" id="UP001159364"/>
    </source>
</evidence>
<keyword evidence="13" id="KW-1185">Reference proteome</keyword>
<feature type="compositionally biased region" description="Pro residues" evidence="10">
    <location>
        <begin position="31"/>
        <end position="40"/>
    </location>
</feature>